<dbReference type="Proteomes" id="UP000176037">
    <property type="component" value="Unassembled WGS sequence"/>
</dbReference>
<evidence type="ECO:0000313" key="2">
    <source>
        <dbReference type="Proteomes" id="UP000176037"/>
    </source>
</evidence>
<dbReference type="EMBL" id="MJIC01000013">
    <property type="protein sequence ID" value="OFI34383.1"/>
    <property type="molecule type" value="Genomic_DNA"/>
</dbReference>
<dbReference type="AlphaFoldDB" id="A0A1E8FFY4"/>
<gene>
    <name evidence="1" type="ORF">BFC17_18575</name>
</gene>
<sequence>MVQTFYQPIFDYYLSNVAKRPTISGHAIEVRKKTMTDTPKNQTLITGQLLQIRDKLMAKRHLIPASYQEQWTSLAQQTEMFDPANQGQLSHDNNEMVTKHSAFKGTVDDLLKLVNAMRDLNSHIQVTVH</sequence>
<name>A0A1E8FFY4_9ALTE</name>
<dbReference type="STRING" id="1856405.BFC17_18575"/>
<evidence type="ECO:0000313" key="1">
    <source>
        <dbReference type="EMBL" id="OFI34383.1"/>
    </source>
</evidence>
<reference evidence="1 2" key="1">
    <citation type="submission" date="2016-09" db="EMBL/GenBank/DDBJ databases">
        <title>Alteromonas lipolytica, a new species isolated from sea water.</title>
        <authorList>
            <person name="Wu Y.-H."/>
            <person name="Cheng H."/>
            <person name="Xu X.-W."/>
        </authorList>
    </citation>
    <scope>NUCLEOTIDE SEQUENCE [LARGE SCALE GENOMIC DNA]</scope>
    <source>
        <strain evidence="1 2">JW12</strain>
    </source>
</reference>
<proteinExistence type="predicted"/>
<organism evidence="1 2">
    <name type="scientific">Alteromonas lipolytica</name>
    <dbReference type="NCBI Taxonomy" id="1856405"/>
    <lineage>
        <taxon>Bacteria</taxon>
        <taxon>Pseudomonadati</taxon>
        <taxon>Pseudomonadota</taxon>
        <taxon>Gammaproteobacteria</taxon>
        <taxon>Alteromonadales</taxon>
        <taxon>Alteromonadaceae</taxon>
        <taxon>Alteromonas/Salinimonas group</taxon>
        <taxon>Alteromonas</taxon>
    </lineage>
</organism>
<keyword evidence="2" id="KW-1185">Reference proteome</keyword>
<comment type="caution">
    <text evidence="1">The sequence shown here is derived from an EMBL/GenBank/DDBJ whole genome shotgun (WGS) entry which is preliminary data.</text>
</comment>
<protein>
    <submittedName>
        <fullName evidence="1">Uncharacterized protein</fullName>
    </submittedName>
</protein>
<accession>A0A1E8FFY4</accession>